<evidence type="ECO:0000256" key="2">
    <source>
        <dbReference type="ARBA" id="ARBA00004191"/>
    </source>
</evidence>
<evidence type="ECO:0000256" key="4">
    <source>
        <dbReference type="ARBA" id="ARBA00010446"/>
    </source>
</evidence>
<dbReference type="Gene3D" id="3.40.50.300">
    <property type="entry name" value="P-loop containing nucleotide triphosphate hydrolases"/>
    <property type="match status" value="1"/>
</dbReference>
<dbReference type="AlphaFoldDB" id="A0AAD7U0Y9"/>
<evidence type="ECO:0000256" key="11">
    <source>
        <dbReference type="ARBA" id="ARBA00023136"/>
    </source>
</evidence>
<dbReference type="InterPro" id="IPR020850">
    <property type="entry name" value="GED_dom"/>
</dbReference>
<dbReference type="GO" id="GO:0005525">
    <property type="term" value="F:GTP binding"/>
    <property type="evidence" value="ECO:0007669"/>
    <property type="project" value="InterPro"/>
</dbReference>
<comment type="subcellular location">
    <subcellularLocation>
        <location evidence="1">Membrane</location>
        <topology evidence="1">Multi-pass membrane protein</topology>
    </subcellularLocation>
    <subcellularLocation>
        <location evidence="2">Secreted</location>
        <location evidence="2">Cell wall</location>
    </subcellularLocation>
</comment>
<keyword evidence="12" id="KW-1015">Disulfide bond</keyword>
<evidence type="ECO:0000256" key="7">
    <source>
        <dbReference type="ARBA" id="ARBA00022692"/>
    </source>
</evidence>
<dbReference type="InterPro" id="IPR045063">
    <property type="entry name" value="Dynamin_N"/>
</dbReference>
<evidence type="ECO:0000256" key="3">
    <source>
        <dbReference type="ARBA" id="ARBA00006824"/>
    </source>
</evidence>
<keyword evidence="6" id="KW-0964">Secreted</keyword>
<dbReference type="PANTHER" id="PTHR11566:SF131">
    <property type="entry name" value="GTPASE, PUTATIVE (AFU_ORTHOLOGUE AFUA_6G07630)-RELATED"/>
    <property type="match status" value="1"/>
</dbReference>
<dbReference type="InterPro" id="IPR003130">
    <property type="entry name" value="GED"/>
</dbReference>
<dbReference type="InterPro" id="IPR007248">
    <property type="entry name" value="Mpv17_PMP22"/>
</dbReference>
<dbReference type="GO" id="GO:0005737">
    <property type="term" value="C:cytoplasm"/>
    <property type="evidence" value="ECO:0007669"/>
    <property type="project" value="TreeGrafter"/>
</dbReference>
<dbReference type="PRINTS" id="PR00195">
    <property type="entry name" value="DYNAMIN"/>
</dbReference>
<dbReference type="Pfam" id="PF01031">
    <property type="entry name" value="Dynamin_M"/>
    <property type="match status" value="1"/>
</dbReference>
<dbReference type="InterPro" id="IPR001401">
    <property type="entry name" value="Dynamin_GTPase"/>
</dbReference>
<dbReference type="GO" id="GO:0003924">
    <property type="term" value="F:GTPase activity"/>
    <property type="evidence" value="ECO:0007669"/>
    <property type="project" value="InterPro"/>
</dbReference>
<proteinExistence type="inferred from homology"/>
<dbReference type="GO" id="GO:0009277">
    <property type="term" value="C:fungal-type cell wall"/>
    <property type="evidence" value="ECO:0007669"/>
    <property type="project" value="InterPro"/>
</dbReference>
<dbReference type="PANTHER" id="PTHR11566">
    <property type="entry name" value="DYNAMIN"/>
    <property type="match status" value="1"/>
</dbReference>
<protein>
    <submittedName>
        <fullName evidence="16">Uncharacterized protein</fullName>
    </submittedName>
</protein>
<dbReference type="SUPFAM" id="SSF52540">
    <property type="entry name" value="P-loop containing nucleoside triphosphate hydrolases"/>
    <property type="match status" value="1"/>
</dbReference>
<evidence type="ECO:0000313" key="17">
    <source>
        <dbReference type="Proteomes" id="UP001215151"/>
    </source>
</evidence>
<keyword evidence="5" id="KW-0134">Cell wall</keyword>
<dbReference type="SMART" id="SM00302">
    <property type="entry name" value="GED"/>
    <property type="match status" value="1"/>
</dbReference>
<feature type="region of interest" description="Disordered" evidence="13">
    <location>
        <begin position="1216"/>
        <end position="1241"/>
    </location>
</feature>
<dbReference type="Gene3D" id="1.20.120.1240">
    <property type="entry name" value="Dynamin, middle domain"/>
    <property type="match status" value="1"/>
</dbReference>
<evidence type="ECO:0000259" key="14">
    <source>
        <dbReference type="PROSITE" id="PS51388"/>
    </source>
</evidence>
<evidence type="ECO:0000256" key="12">
    <source>
        <dbReference type="ARBA" id="ARBA00023157"/>
    </source>
</evidence>
<evidence type="ECO:0000256" key="5">
    <source>
        <dbReference type="ARBA" id="ARBA00022512"/>
    </source>
</evidence>
<name>A0AAD7U0Y9_9APHY</name>
<evidence type="ECO:0000256" key="1">
    <source>
        <dbReference type="ARBA" id="ARBA00004141"/>
    </source>
</evidence>
<evidence type="ECO:0000259" key="15">
    <source>
        <dbReference type="PROSITE" id="PS51718"/>
    </source>
</evidence>
<feature type="domain" description="Dynamin-type G" evidence="15">
    <location>
        <begin position="45"/>
        <end position="353"/>
    </location>
</feature>
<dbReference type="InterPro" id="IPR030381">
    <property type="entry name" value="G_DYNAMIN_dom"/>
</dbReference>
<dbReference type="GO" id="GO:0005886">
    <property type="term" value="C:plasma membrane"/>
    <property type="evidence" value="ECO:0007669"/>
    <property type="project" value="TreeGrafter"/>
</dbReference>
<gene>
    <name evidence="16" type="ORF">ONZ51_g2062</name>
</gene>
<dbReference type="GO" id="GO:0008017">
    <property type="term" value="F:microtubule binding"/>
    <property type="evidence" value="ECO:0007669"/>
    <property type="project" value="TreeGrafter"/>
</dbReference>
<comment type="similarity">
    <text evidence="4">Belongs to the fungal hydrophobin family.</text>
</comment>
<dbReference type="Pfam" id="PF02212">
    <property type="entry name" value="GED"/>
    <property type="match status" value="1"/>
</dbReference>
<evidence type="ECO:0000256" key="8">
    <source>
        <dbReference type="ARBA" id="ARBA00022741"/>
    </source>
</evidence>
<comment type="caution">
    <text evidence="16">The sequence shown here is derived from an EMBL/GenBank/DDBJ whole genome shotgun (WGS) entry which is preliminary data.</text>
</comment>
<feature type="domain" description="GED" evidence="14">
    <location>
        <begin position="658"/>
        <end position="754"/>
    </location>
</feature>
<accession>A0AAD7U0Y9</accession>
<feature type="compositionally biased region" description="Basic and acidic residues" evidence="13">
    <location>
        <begin position="973"/>
        <end position="983"/>
    </location>
</feature>
<dbReference type="CDD" id="cd08771">
    <property type="entry name" value="DLP_1"/>
    <property type="match status" value="1"/>
</dbReference>
<feature type="region of interest" description="Disordered" evidence="13">
    <location>
        <begin position="614"/>
        <end position="643"/>
    </location>
</feature>
<dbReference type="PROSITE" id="PS51388">
    <property type="entry name" value="GED"/>
    <property type="match status" value="1"/>
</dbReference>
<comment type="similarity">
    <text evidence="3">Belongs to the peroxisomal membrane protein PXMP2/4 family.</text>
</comment>
<dbReference type="InterPro" id="IPR000375">
    <property type="entry name" value="Dynamin_stalk"/>
</dbReference>
<dbReference type="GO" id="GO:0031623">
    <property type="term" value="P:receptor internalization"/>
    <property type="evidence" value="ECO:0007669"/>
    <property type="project" value="TreeGrafter"/>
</dbReference>
<evidence type="ECO:0000256" key="13">
    <source>
        <dbReference type="SAM" id="MobiDB-lite"/>
    </source>
</evidence>
<dbReference type="SMART" id="SM00053">
    <property type="entry name" value="DYNc"/>
    <property type="match status" value="1"/>
</dbReference>
<dbReference type="GO" id="GO:0005199">
    <property type="term" value="F:structural constituent of cell wall"/>
    <property type="evidence" value="ECO:0007669"/>
    <property type="project" value="InterPro"/>
</dbReference>
<dbReference type="Proteomes" id="UP001215151">
    <property type="component" value="Unassembled WGS sequence"/>
</dbReference>
<evidence type="ECO:0000313" key="16">
    <source>
        <dbReference type="EMBL" id="KAJ8494828.1"/>
    </source>
</evidence>
<keyword evidence="8" id="KW-0547">Nucleotide-binding</keyword>
<dbReference type="EMBL" id="JAPEVG010000031">
    <property type="protein sequence ID" value="KAJ8494828.1"/>
    <property type="molecule type" value="Genomic_DNA"/>
</dbReference>
<keyword evidence="9" id="KW-1133">Transmembrane helix</keyword>
<feature type="region of interest" description="Disordered" evidence="13">
    <location>
        <begin position="937"/>
        <end position="999"/>
    </location>
</feature>
<dbReference type="GO" id="GO:0005874">
    <property type="term" value="C:microtubule"/>
    <property type="evidence" value="ECO:0007669"/>
    <property type="project" value="TreeGrafter"/>
</dbReference>
<keyword evidence="7" id="KW-0812">Transmembrane</keyword>
<dbReference type="SMART" id="SM00075">
    <property type="entry name" value="HYDRO"/>
    <property type="match status" value="1"/>
</dbReference>
<reference evidence="16" key="1">
    <citation type="submission" date="2022-11" db="EMBL/GenBank/DDBJ databases">
        <title>Genome Sequence of Cubamyces cubensis.</title>
        <authorList>
            <person name="Buettner E."/>
        </authorList>
    </citation>
    <scope>NUCLEOTIDE SEQUENCE</scope>
    <source>
        <strain evidence="16">MPL-01</strain>
    </source>
</reference>
<evidence type="ECO:0000256" key="6">
    <source>
        <dbReference type="ARBA" id="ARBA00022525"/>
    </source>
</evidence>
<dbReference type="InterPro" id="IPR027417">
    <property type="entry name" value="P-loop_NTPase"/>
</dbReference>
<evidence type="ECO:0000256" key="9">
    <source>
        <dbReference type="ARBA" id="ARBA00022989"/>
    </source>
</evidence>
<dbReference type="Pfam" id="PF01185">
    <property type="entry name" value="Hydrophobin"/>
    <property type="match status" value="1"/>
</dbReference>
<keyword evidence="10" id="KW-0342">GTP-binding</keyword>
<dbReference type="CDD" id="cd23507">
    <property type="entry name" value="hydrophobin_I"/>
    <property type="match status" value="1"/>
</dbReference>
<dbReference type="Pfam" id="PF04117">
    <property type="entry name" value="Mpv17_PMP22"/>
    <property type="match status" value="1"/>
</dbReference>
<feature type="region of interest" description="Disordered" evidence="13">
    <location>
        <begin position="798"/>
        <end position="819"/>
    </location>
</feature>
<keyword evidence="17" id="KW-1185">Reference proteome</keyword>
<keyword evidence="11" id="KW-0472">Membrane</keyword>
<dbReference type="InterPro" id="IPR001338">
    <property type="entry name" value="Class_I_Hydrophobin"/>
</dbReference>
<dbReference type="PROSITE" id="PS51718">
    <property type="entry name" value="G_DYNAMIN_2"/>
    <property type="match status" value="1"/>
</dbReference>
<evidence type="ECO:0000256" key="10">
    <source>
        <dbReference type="ARBA" id="ARBA00023134"/>
    </source>
</evidence>
<dbReference type="Pfam" id="PF00350">
    <property type="entry name" value="Dynamin_N"/>
    <property type="match status" value="1"/>
</dbReference>
<sequence length="1241" mass="134830">MLSTDPLNLGPVNPREGLAHTLYARTAKELNGFIKGIRAEGAQSDLNLPRVAVIGSQSAGKSSLVEAISEIKVPRDAGTCTRCPMELRLSSAASDEPWSCQISIRWDRSWKIGPIVESPFGTPLTSPDDVELMLRRAQAAVLNPHIGLEPFLTKGAEELETLVKTAKQRFSPNVVCVDLVGPGLPDLSFVDLPGLIQNDEGNGDVHLVDSLVKTYISSSNTVILLTLPMTDDLQNQKAGLLARCVDPYGSRTIGVVTKPDAVPDSSLGKINTYLDVVEGKIHQTKLGHYIVRLPDDADRRDGITHPDARVAEAKFFAEHKPWATSTHRHRFGIENLVRGVSDPLTERIRSDIPRIQRDVIAQRAECIKELDALPPKTTEPQSHVYRLTNVFVDNVRQAIEGSPSHTKLVQSTKQSYSKLADAIHDTAPLFAPYTRIESVTRPKIFVEGMGERIHLDKVKETIQACLTRELPNNIPYSVKRSFIKNFQSSWELYATACFDEVEGAFKRTLIDLIDAQFGRFKNLQRAVSATVLDLVDAHAVIAKQQQKFILKYESNPPATQNMDDLAMLRANWLKEYKAVREEGDGSAPLPQAQSLFSFGLTGSTSPAIPTRDLATSSMSTPTAASIPTSTLKPTTTSTTPGTLLSSTPVTTVDVYEDELTLMAEIRAYFDISSKRLIDYIPQAIDEHLLYTFEEVLLETLVEKLGLTAEDAGARCARYLAEDPDVAARREVLLAKKKRLDKVHKELYNLGKLMSAIRPKYSMGAERGPIAAALRAHPRQGLTNALPVEVVKARWKTCTGPPSGGYKPPELDERKHRTATQPSSPALSLISNTLFALLTYTYFSKMFSRVAVATILAAPLLAVAQNCNTGSMHCCNSVESANSAAGSAILSLLGVVLQDVTAQIGLGCSPISAVGLGQSSCSAKPVCCENNNVTPPSAGIPPPAARRLADGGIWTSGRPGRGFAPTCGVGQSRRPGERAEDPGERGVTGQDAPDSQSSPHNPAIFLSTPAILSFVLLLTTITIGASSSKAAGSPYPDAILRLGVTAASLIRKPMVTQCVTSAVLFGAGDVVAQQVFEKKGANHDFMRTARLSFYGGAIFGPILTKWLQFLERIKFSSPTKAVLYRVYLDQGVFTPMVVGMFFGSLTLLEGKGIRDAQQRIEDAYVPTLVRNWGVFVPTQVINFALVPPHLRFVTVGVVSLFWNAYLSSVNAQKQAKIAHEPEHGDASTIAPEPDVEQKDKVE</sequence>
<dbReference type="InterPro" id="IPR022812">
    <property type="entry name" value="Dynamin"/>
</dbReference>
<organism evidence="16 17">
    <name type="scientific">Trametes cubensis</name>
    <dbReference type="NCBI Taxonomy" id="1111947"/>
    <lineage>
        <taxon>Eukaryota</taxon>
        <taxon>Fungi</taxon>
        <taxon>Dikarya</taxon>
        <taxon>Basidiomycota</taxon>
        <taxon>Agaricomycotina</taxon>
        <taxon>Agaricomycetes</taxon>
        <taxon>Polyporales</taxon>
        <taxon>Polyporaceae</taxon>
        <taxon>Trametes</taxon>
    </lineage>
</organism>